<evidence type="ECO:0000256" key="1">
    <source>
        <dbReference type="SAM" id="MobiDB-lite"/>
    </source>
</evidence>
<dbReference type="RefSeq" id="WP_320004635.1">
    <property type="nucleotide sequence ID" value="NZ_JAUHJS010000005.1"/>
</dbReference>
<protein>
    <submittedName>
        <fullName evidence="3">Uncharacterized protein</fullName>
    </submittedName>
</protein>
<reference evidence="3" key="1">
    <citation type="submission" date="2023-06" db="EMBL/GenBank/DDBJ databases">
        <title>Cytophagales bacterium Strain LB-30, isolated from soil.</title>
        <authorList>
            <person name="Liu B."/>
        </authorList>
    </citation>
    <scope>NUCLEOTIDE SEQUENCE</scope>
    <source>
        <strain evidence="3">LB-30</strain>
    </source>
</reference>
<feature type="region of interest" description="Disordered" evidence="1">
    <location>
        <begin position="27"/>
        <end position="109"/>
    </location>
</feature>
<sequence>MKTRIQHIAACTLLIWCVSAAPAFSNPGKECGGGKKEDSSGQTQQQQTTTTPEESVSTSESAQGASLENYKREVIVKPTVTRPAATPAKPVAKPSADLAAENPEENASSASALSFNFVFYVLYKFKFSDI</sequence>
<evidence type="ECO:0000256" key="2">
    <source>
        <dbReference type="SAM" id="SignalP"/>
    </source>
</evidence>
<dbReference type="Proteomes" id="UP001168552">
    <property type="component" value="Unassembled WGS sequence"/>
</dbReference>
<organism evidence="3 4">
    <name type="scientific">Shiella aurantiaca</name>
    <dbReference type="NCBI Taxonomy" id="3058365"/>
    <lineage>
        <taxon>Bacteria</taxon>
        <taxon>Pseudomonadati</taxon>
        <taxon>Bacteroidota</taxon>
        <taxon>Cytophagia</taxon>
        <taxon>Cytophagales</taxon>
        <taxon>Shiellaceae</taxon>
        <taxon>Shiella</taxon>
    </lineage>
</organism>
<accession>A0ABT8F833</accession>
<feature type="compositionally biased region" description="Low complexity" evidence="1">
    <location>
        <begin position="76"/>
        <end position="109"/>
    </location>
</feature>
<dbReference type="EMBL" id="JAUHJS010000005">
    <property type="protein sequence ID" value="MDN4166101.1"/>
    <property type="molecule type" value="Genomic_DNA"/>
</dbReference>
<name>A0ABT8F833_9BACT</name>
<proteinExistence type="predicted"/>
<comment type="caution">
    <text evidence="3">The sequence shown here is derived from an EMBL/GenBank/DDBJ whole genome shotgun (WGS) entry which is preliminary data.</text>
</comment>
<feature type="signal peptide" evidence="2">
    <location>
        <begin position="1"/>
        <end position="23"/>
    </location>
</feature>
<feature type="chain" id="PRO_5045055017" evidence="2">
    <location>
        <begin position="24"/>
        <end position="130"/>
    </location>
</feature>
<keyword evidence="4" id="KW-1185">Reference proteome</keyword>
<evidence type="ECO:0000313" key="3">
    <source>
        <dbReference type="EMBL" id="MDN4166101.1"/>
    </source>
</evidence>
<keyword evidence="2" id="KW-0732">Signal</keyword>
<evidence type="ECO:0000313" key="4">
    <source>
        <dbReference type="Proteomes" id="UP001168552"/>
    </source>
</evidence>
<gene>
    <name evidence="3" type="ORF">QWY31_11345</name>
</gene>
<feature type="compositionally biased region" description="Low complexity" evidence="1">
    <location>
        <begin position="40"/>
        <end position="61"/>
    </location>
</feature>